<evidence type="ECO:0000313" key="3">
    <source>
        <dbReference type="Proteomes" id="UP001231189"/>
    </source>
</evidence>
<dbReference type="PANTHER" id="PTHR10826">
    <property type="entry name" value="COMPLEMENT COMPONENT 1"/>
    <property type="match status" value="1"/>
</dbReference>
<dbReference type="Gene3D" id="3.10.280.10">
    <property type="entry name" value="Mitochondrial glycoprotein"/>
    <property type="match status" value="1"/>
</dbReference>
<keyword evidence="3" id="KW-1185">Reference proteome</keyword>
<protein>
    <recommendedName>
        <fullName evidence="4">Mitochondrial glycoprotein family protein</fullName>
    </recommendedName>
</protein>
<sequence>MAIASALRRVPRAAALLAALGSRAGGLVRPLHRPAACVSPFSSLPSPQPSAADAQLLRVINFEISSAQSECRKPNWAKILGEDFPFEIKDKEGTNRITLTRTCKSEQIEVEVLLPSPVEDEDQAEDGEKQSQSHAGSDVPSQYYCIPLLVRIHKGAAASCLEISCRSYPTELVIESLEFRSSGESGGSLSGGTAVSNLPEEIQRALHPYLGIRGISQHFTDFLHAYMINKECHEYLSWLRKLKGVIKS</sequence>
<comment type="caution">
    <text evidence="2">The sequence shown here is derived from an EMBL/GenBank/DDBJ whole genome shotgun (WGS) entry which is preliminary data.</text>
</comment>
<feature type="region of interest" description="Disordered" evidence="1">
    <location>
        <begin position="114"/>
        <end position="137"/>
    </location>
</feature>
<dbReference type="GO" id="GO:0005759">
    <property type="term" value="C:mitochondrial matrix"/>
    <property type="evidence" value="ECO:0007669"/>
    <property type="project" value="InterPro"/>
</dbReference>
<organism evidence="2 3">
    <name type="scientific">Lolium multiflorum</name>
    <name type="common">Italian ryegrass</name>
    <name type="synonym">Lolium perenne subsp. multiflorum</name>
    <dbReference type="NCBI Taxonomy" id="4521"/>
    <lineage>
        <taxon>Eukaryota</taxon>
        <taxon>Viridiplantae</taxon>
        <taxon>Streptophyta</taxon>
        <taxon>Embryophyta</taxon>
        <taxon>Tracheophyta</taxon>
        <taxon>Spermatophyta</taxon>
        <taxon>Magnoliopsida</taxon>
        <taxon>Liliopsida</taxon>
        <taxon>Poales</taxon>
        <taxon>Poaceae</taxon>
        <taxon>BOP clade</taxon>
        <taxon>Pooideae</taxon>
        <taxon>Poodae</taxon>
        <taxon>Poeae</taxon>
        <taxon>Poeae Chloroplast Group 2 (Poeae type)</taxon>
        <taxon>Loliodinae</taxon>
        <taxon>Loliinae</taxon>
        <taxon>Lolium</taxon>
    </lineage>
</organism>
<dbReference type="Proteomes" id="UP001231189">
    <property type="component" value="Unassembled WGS sequence"/>
</dbReference>
<evidence type="ECO:0008006" key="4">
    <source>
        <dbReference type="Google" id="ProtNLM"/>
    </source>
</evidence>
<gene>
    <name evidence="2" type="ORF">QYE76_014385</name>
</gene>
<evidence type="ECO:0000256" key="1">
    <source>
        <dbReference type="SAM" id="MobiDB-lite"/>
    </source>
</evidence>
<dbReference type="PANTHER" id="PTHR10826:SF29">
    <property type="entry name" value="OS05G0456000 PROTEIN"/>
    <property type="match status" value="1"/>
</dbReference>
<dbReference type="SUPFAM" id="SSF54529">
    <property type="entry name" value="Mitochondrial glycoprotein MAM33-like"/>
    <property type="match status" value="1"/>
</dbReference>
<reference evidence="2" key="1">
    <citation type="submission" date="2023-07" db="EMBL/GenBank/DDBJ databases">
        <title>A chromosome-level genome assembly of Lolium multiflorum.</title>
        <authorList>
            <person name="Chen Y."/>
            <person name="Copetti D."/>
            <person name="Kolliker R."/>
            <person name="Studer B."/>
        </authorList>
    </citation>
    <scope>NUCLEOTIDE SEQUENCE</scope>
    <source>
        <strain evidence="2">02402/16</strain>
        <tissue evidence="2">Leaf</tissue>
    </source>
</reference>
<dbReference type="InterPro" id="IPR003428">
    <property type="entry name" value="MAM33"/>
</dbReference>
<evidence type="ECO:0000313" key="2">
    <source>
        <dbReference type="EMBL" id="KAK1697688.1"/>
    </source>
</evidence>
<name>A0AAD8U4G0_LOLMU</name>
<dbReference type="InterPro" id="IPR036561">
    <property type="entry name" value="MAM33_sf"/>
</dbReference>
<proteinExistence type="predicted"/>
<dbReference type="AlphaFoldDB" id="A0AAD8U4G0"/>
<dbReference type="Pfam" id="PF02330">
    <property type="entry name" value="MAM33"/>
    <property type="match status" value="1"/>
</dbReference>
<dbReference type="EMBL" id="JAUUTY010000001">
    <property type="protein sequence ID" value="KAK1697688.1"/>
    <property type="molecule type" value="Genomic_DNA"/>
</dbReference>
<accession>A0AAD8U4G0</accession>